<dbReference type="GO" id="GO:0005524">
    <property type="term" value="F:ATP binding"/>
    <property type="evidence" value="ECO:0007669"/>
    <property type="project" value="InterPro"/>
</dbReference>
<dbReference type="SMART" id="SM00382">
    <property type="entry name" value="AAA"/>
    <property type="match status" value="1"/>
</dbReference>
<dbReference type="Gene3D" id="3.40.50.300">
    <property type="entry name" value="P-loop containing nucleotide triphosphate hydrolases"/>
    <property type="match status" value="1"/>
</dbReference>
<dbReference type="InterPro" id="IPR003593">
    <property type="entry name" value="AAA+_ATPase"/>
</dbReference>
<reference evidence="2 3" key="1">
    <citation type="submission" date="2016-11" db="EMBL/GenBank/DDBJ databases">
        <authorList>
            <person name="Jaros S."/>
            <person name="Januszkiewicz K."/>
            <person name="Wedrychowicz H."/>
        </authorList>
    </citation>
    <scope>NUCLEOTIDE SEQUENCE [LARGE SCALE GENOMIC DNA]</scope>
    <source>
        <strain evidence="2 3">DSM 10068</strain>
    </source>
</reference>
<dbReference type="PANTHER" id="PTHR43581">
    <property type="entry name" value="ATP/GTP PHOSPHATASE"/>
    <property type="match status" value="1"/>
</dbReference>
<dbReference type="Pfam" id="PF13304">
    <property type="entry name" value="AAA_21"/>
    <property type="match status" value="1"/>
</dbReference>
<dbReference type="SUPFAM" id="SSF52540">
    <property type="entry name" value="P-loop containing nucleoside triphosphate hydrolases"/>
    <property type="match status" value="1"/>
</dbReference>
<dbReference type="PANTHER" id="PTHR43581:SF3">
    <property type="entry name" value="AAA+ ATPASE DOMAIN-CONTAINING PROTEIN"/>
    <property type="match status" value="1"/>
</dbReference>
<dbReference type="InterPro" id="IPR003959">
    <property type="entry name" value="ATPase_AAA_core"/>
</dbReference>
<protein>
    <submittedName>
        <fullName evidence="2">Predicted ATPase</fullName>
    </submittedName>
</protein>
<evidence type="ECO:0000313" key="3">
    <source>
        <dbReference type="Proteomes" id="UP000183995"/>
    </source>
</evidence>
<gene>
    <name evidence="2" type="ORF">SAMN02745823_03077</name>
</gene>
<proteinExistence type="predicted"/>
<dbReference type="InterPro" id="IPR051396">
    <property type="entry name" value="Bact_Antivir_Def_Nuclease"/>
</dbReference>
<keyword evidence="3" id="KW-1185">Reference proteome</keyword>
<organism evidence="2 3">
    <name type="scientific">Sporobacter termitidis DSM 10068</name>
    <dbReference type="NCBI Taxonomy" id="1123282"/>
    <lineage>
        <taxon>Bacteria</taxon>
        <taxon>Bacillati</taxon>
        <taxon>Bacillota</taxon>
        <taxon>Clostridia</taxon>
        <taxon>Eubacteriales</taxon>
        <taxon>Oscillospiraceae</taxon>
        <taxon>Sporobacter</taxon>
    </lineage>
</organism>
<dbReference type="RefSeq" id="WP_073080817.1">
    <property type="nucleotide sequence ID" value="NZ_FQXV01000012.1"/>
</dbReference>
<name>A0A1M5Z162_9FIRM</name>
<dbReference type="InterPro" id="IPR027417">
    <property type="entry name" value="P-loop_NTPase"/>
</dbReference>
<dbReference type="OrthoDB" id="9784297at2"/>
<dbReference type="Proteomes" id="UP000183995">
    <property type="component" value="Unassembled WGS sequence"/>
</dbReference>
<feature type="domain" description="AAA+ ATPase" evidence="1">
    <location>
        <begin position="51"/>
        <end position="286"/>
    </location>
</feature>
<evidence type="ECO:0000313" key="2">
    <source>
        <dbReference type="EMBL" id="SHI17986.1"/>
    </source>
</evidence>
<sequence>MLYLESFTIPSADMQDSFFYRDGDIRLARTCYTDFYPFRVFNAREPECVAFAPVTVFYGGNGSGKTTLLNVIAEALKVGRGAAYNRSVFFPDYIRLCKYTLGGGSKGRVPEGSRIITSDDVFDFLLDLRCLNENIDTKRDALLSDYTQTKYARFQFRSMEDYDRLRQTNLTRRKSGSQYVKANLMQNLREQSNGESAFMYFTQEVGENGLYLLDEPENSLSAEMQLKLLEFLRDSARFYGCQFIISTHSPFLLSMKDAVIYDLDEAPIRAKKWTELQNVRVYRNFFREHDVEFDIKT</sequence>
<dbReference type="AlphaFoldDB" id="A0A1M5Z162"/>
<evidence type="ECO:0000259" key="1">
    <source>
        <dbReference type="SMART" id="SM00382"/>
    </source>
</evidence>
<dbReference type="EMBL" id="FQXV01000012">
    <property type="protein sequence ID" value="SHI17986.1"/>
    <property type="molecule type" value="Genomic_DNA"/>
</dbReference>
<dbReference type="STRING" id="1123282.SAMN02745823_03077"/>
<accession>A0A1M5Z162</accession>
<dbReference type="GO" id="GO:0016887">
    <property type="term" value="F:ATP hydrolysis activity"/>
    <property type="evidence" value="ECO:0007669"/>
    <property type="project" value="InterPro"/>
</dbReference>